<dbReference type="PROSITE" id="PS51257">
    <property type="entry name" value="PROKAR_LIPOPROTEIN"/>
    <property type="match status" value="1"/>
</dbReference>
<accession>A0A931E415</accession>
<evidence type="ECO:0008006" key="3">
    <source>
        <dbReference type="Google" id="ProtNLM"/>
    </source>
</evidence>
<name>A0A931E415_9BACT</name>
<sequence>MKQSILTLIICIIVLASCKKDVSYKWNEAPHNAFTDLIYFDNLYYCTFREASGHDSYDGKIRVITSEDGVEWKDFASFGIRNKDSRDPHFFLDDNNILTISTNVRSRNNDKQNVLYKLTDGGFREYSPVYVDNDYWLWSFTKFHNKLYSIGYNTKQFCCSNENSKKDKVLFYQNINADCTNFNPNKIDDVSSGFNCTTEASIIFTKDSTLISILRDENDDWGSHIGTSKYPFTTWKWQKFPYYVRGPKLSLLPDGKIFLCAASMIEYHKTYYATIDPNNFKVLKINELPSGGDTGYPGVVVEDTTALISYYSSHEGTTKIYTQRVKF</sequence>
<comment type="caution">
    <text evidence="1">The sequence shown here is derived from an EMBL/GenBank/DDBJ whole genome shotgun (WGS) entry which is preliminary data.</text>
</comment>
<evidence type="ECO:0000313" key="2">
    <source>
        <dbReference type="Proteomes" id="UP000628448"/>
    </source>
</evidence>
<dbReference type="RefSeq" id="WP_196989773.1">
    <property type="nucleotide sequence ID" value="NZ_JADWYR010000001.1"/>
</dbReference>
<dbReference type="InterPro" id="IPR023296">
    <property type="entry name" value="Glyco_hydro_beta-prop_sf"/>
</dbReference>
<protein>
    <recommendedName>
        <fullName evidence="3">Exo-alpha-sialidase</fullName>
    </recommendedName>
</protein>
<organism evidence="1 2">
    <name type="scientific">Panacibacter microcysteis</name>
    <dbReference type="NCBI Taxonomy" id="2793269"/>
    <lineage>
        <taxon>Bacteria</taxon>
        <taxon>Pseudomonadati</taxon>
        <taxon>Bacteroidota</taxon>
        <taxon>Chitinophagia</taxon>
        <taxon>Chitinophagales</taxon>
        <taxon>Chitinophagaceae</taxon>
        <taxon>Panacibacter</taxon>
    </lineage>
</organism>
<dbReference type="Gene3D" id="2.120.10.10">
    <property type="match status" value="1"/>
</dbReference>
<dbReference type="SUPFAM" id="SSF75005">
    <property type="entry name" value="Arabinanase/levansucrase/invertase"/>
    <property type="match status" value="1"/>
</dbReference>
<proteinExistence type="predicted"/>
<dbReference type="AlphaFoldDB" id="A0A931E415"/>
<gene>
    <name evidence="1" type="ORF">I5907_05795</name>
</gene>
<dbReference type="EMBL" id="JADWYR010000001">
    <property type="protein sequence ID" value="MBG9375737.1"/>
    <property type="molecule type" value="Genomic_DNA"/>
</dbReference>
<evidence type="ECO:0000313" key="1">
    <source>
        <dbReference type="EMBL" id="MBG9375737.1"/>
    </source>
</evidence>
<dbReference type="Proteomes" id="UP000628448">
    <property type="component" value="Unassembled WGS sequence"/>
</dbReference>
<reference evidence="1" key="1">
    <citation type="submission" date="2020-11" db="EMBL/GenBank/DDBJ databases">
        <title>Bacterial whole genome sequence for Panacibacter sp. DH6.</title>
        <authorList>
            <person name="Le V."/>
            <person name="Ko S."/>
            <person name="Ahn C.-Y."/>
            <person name="Oh H.-M."/>
        </authorList>
    </citation>
    <scope>NUCLEOTIDE SEQUENCE</scope>
    <source>
        <strain evidence="1">DH6</strain>
    </source>
</reference>
<keyword evidence="2" id="KW-1185">Reference proteome</keyword>